<keyword evidence="5 7" id="KW-0472">Membrane</keyword>
<keyword evidence="6 7" id="KW-0066">ATP synthesis</keyword>
<evidence type="ECO:0000313" key="8">
    <source>
        <dbReference type="EMBL" id="BAV95169.1"/>
    </source>
</evidence>
<accession>A0A1J1DZ46</accession>
<evidence type="ECO:0000313" key="9">
    <source>
        <dbReference type="Proteomes" id="UP000243197"/>
    </source>
</evidence>
<evidence type="ECO:0000256" key="2">
    <source>
        <dbReference type="ARBA" id="ARBA00022448"/>
    </source>
</evidence>
<dbReference type="Gene3D" id="1.10.520.20">
    <property type="entry name" value="N-terminal domain of the delta subunit of the F1F0-ATP synthase"/>
    <property type="match status" value="1"/>
</dbReference>
<dbReference type="Proteomes" id="UP000243197">
    <property type="component" value="Chromosome"/>
</dbReference>
<dbReference type="NCBIfam" id="TIGR01145">
    <property type="entry name" value="ATP_synt_delta"/>
    <property type="match status" value="1"/>
</dbReference>
<comment type="subcellular location">
    <subcellularLocation>
        <location evidence="7">Cell membrane</location>
        <topology evidence="7">Peripheral membrane protein</topology>
    </subcellularLocation>
    <subcellularLocation>
        <location evidence="1">Membrane</location>
    </subcellularLocation>
</comment>
<comment type="function">
    <text evidence="7">F(1)F(0) ATP synthase produces ATP from ADP in the presence of a proton or sodium gradient. F-type ATPases consist of two structural domains, F(1) containing the extramembraneous catalytic core and F(0) containing the membrane proton channel, linked together by a central stalk and a peripheral stalk. During catalysis, ATP synthesis in the catalytic domain of F(1) is coupled via a rotary mechanism of the central stalk subunits to proton translocation.</text>
</comment>
<gene>
    <name evidence="7" type="primary">atpH</name>
    <name evidence="8" type="ORF">JBKA6_1156</name>
</gene>
<dbReference type="PANTHER" id="PTHR11910">
    <property type="entry name" value="ATP SYNTHASE DELTA CHAIN"/>
    <property type="match status" value="1"/>
</dbReference>
<dbReference type="AlphaFoldDB" id="A0A1J1DZ46"/>
<evidence type="ECO:0000256" key="3">
    <source>
        <dbReference type="ARBA" id="ARBA00022781"/>
    </source>
</evidence>
<keyword evidence="7" id="KW-0139">CF(1)</keyword>
<dbReference type="KEGG" id="ise:JBKA6_1156"/>
<evidence type="ECO:0000256" key="7">
    <source>
        <dbReference type="HAMAP-Rule" id="MF_01416"/>
    </source>
</evidence>
<evidence type="ECO:0000256" key="5">
    <source>
        <dbReference type="ARBA" id="ARBA00023136"/>
    </source>
</evidence>
<dbReference type="Pfam" id="PF00213">
    <property type="entry name" value="OSCP"/>
    <property type="match status" value="1"/>
</dbReference>
<dbReference type="RefSeq" id="WP_096686741.1">
    <property type="nucleotide sequence ID" value="NZ_AP014564.1"/>
</dbReference>
<dbReference type="PRINTS" id="PR00125">
    <property type="entry name" value="ATPASEDELTA"/>
</dbReference>
<evidence type="ECO:0000256" key="6">
    <source>
        <dbReference type="ARBA" id="ARBA00023310"/>
    </source>
</evidence>
<keyword evidence="7" id="KW-1003">Cell membrane</keyword>
<comment type="function">
    <text evidence="7">This protein is part of the stalk that links CF(0) to CF(1). It either transmits conformational changes from CF(0) to CF(1) or is implicated in proton conduction.</text>
</comment>
<evidence type="ECO:0000256" key="1">
    <source>
        <dbReference type="ARBA" id="ARBA00004370"/>
    </source>
</evidence>
<dbReference type="GO" id="GO:0005886">
    <property type="term" value="C:plasma membrane"/>
    <property type="evidence" value="ECO:0007669"/>
    <property type="project" value="UniProtKB-SubCell"/>
</dbReference>
<dbReference type="GO" id="GO:0046933">
    <property type="term" value="F:proton-transporting ATP synthase activity, rotational mechanism"/>
    <property type="evidence" value="ECO:0007669"/>
    <property type="project" value="UniProtKB-UniRule"/>
</dbReference>
<dbReference type="SUPFAM" id="SSF47928">
    <property type="entry name" value="N-terminal domain of the delta subunit of the F1F0-ATP synthase"/>
    <property type="match status" value="1"/>
</dbReference>
<dbReference type="OrthoDB" id="9802471at2"/>
<evidence type="ECO:0000256" key="4">
    <source>
        <dbReference type="ARBA" id="ARBA00023065"/>
    </source>
</evidence>
<organism evidence="8 9">
    <name type="scientific">Ichthyobacterium seriolicida</name>
    <dbReference type="NCBI Taxonomy" id="242600"/>
    <lineage>
        <taxon>Bacteria</taxon>
        <taxon>Pseudomonadati</taxon>
        <taxon>Bacteroidota</taxon>
        <taxon>Flavobacteriia</taxon>
        <taxon>Flavobacteriales</taxon>
        <taxon>Ichthyobacteriaceae</taxon>
        <taxon>Ichthyobacterium</taxon>
    </lineage>
</organism>
<sequence length="177" mass="20600">MINRRSSFRYAKALLNVAKGLNKAEQVSKDMTLIGQTIRNSDNLFALIKNPVINLHNKRTILTKVFKGNISDVSEKLFYLLEKRRRLDTILDIVDSYQVFFNEYKNIERVEVITCLPLKEEDKVDMNKKIETIINSSVTIENIVDKSIIGGLILRFKGYQYDGSIFNAFKRLEKKYQ</sequence>
<comment type="similarity">
    <text evidence="7">Belongs to the ATPase delta chain family.</text>
</comment>
<keyword evidence="9" id="KW-1185">Reference proteome</keyword>
<dbReference type="InterPro" id="IPR000711">
    <property type="entry name" value="ATPase_OSCP/dsu"/>
</dbReference>
<name>A0A1J1DZ46_9FLAO</name>
<reference evidence="8 9" key="1">
    <citation type="submission" date="2014-03" db="EMBL/GenBank/DDBJ databases">
        <title>complete genome sequence of Flavobacteriaceae bacterium JBKA-6.</title>
        <authorList>
            <person name="Takano T."/>
            <person name="Nakamura Y."/>
            <person name="Takuma S."/>
            <person name="Yasuike M."/>
            <person name="Matsuyama T."/>
            <person name="Sakai T."/>
            <person name="Fujiwara A."/>
            <person name="Kimoto K."/>
            <person name="Fukuda Y."/>
            <person name="Kondo H."/>
            <person name="Hirono I."/>
            <person name="Nakayasu C."/>
        </authorList>
    </citation>
    <scope>NUCLEOTIDE SEQUENCE [LARGE SCALE GENOMIC DNA]</scope>
    <source>
        <strain evidence="8 9">JBKA-6</strain>
    </source>
</reference>
<proteinExistence type="inferred from homology"/>
<dbReference type="EMBL" id="AP014564">
    <property type="protein sequence ID" value="BAV95169.1"/>
    <property type="molecule type" value="Genomic_DNA"/>
</dbReference>
<keyword evidence="4 7" id="KW-0406">Ion transport</keyword>
<keyword evidence="2 7" id="KW-0813">Transport</keyword>
<dbReference type="GO" id="GO:0045259">
    <property type="term" value="C:proton-transporting ATP synthase complex"/>
    <property type="evidence" value="ECO:0007669"/>
    <property type="project" value="UniProtKB-KW"/>
</dbReference>
<dbReference type="HAMAP" id="MF_01416">
    <property type="entry name" value="ATP_synth_delta_bact"/>
    <property type="match status" value="1"/>
</dbReference>
<dbReference type="InterPro" id="IPR026015">
    <property type="entry name" value="ATP_synth_OSCP/delta_N_sf"/>
</dbReference>
<protein>
    <recommendedName>
        <fullName evidence="7">ATP synthase subunit delta</fullName>
    </recommendedName>
    <alternativeName>
        <fullName evidence="7">ATP synthase F(1) sector subunit delta</fullName>
    </alternativeName>
    <alternativeName>
        <fullName evidence="7">F-type ATPase subunit delta</fullName>
        <shortName evidence="7">F-ATPase subunit delta</shortName>
    </alternativeName>
</protein>
<keyword evidence="3 7" id="KW-0375">Hydrogen ion transport</keyword>